<dbReference type="InterPro" id="IPR008965">
    <property type="entry name" value="CBM2/CBM3_carb-bd_dom_sf"/>
</dbReference>
<evidence type="ECO:0000256" key="2">
    <source>
        <dbReference type="SAM" id="SignalP"/>
    </source>
</evidence>
<dbReference type="SUPFAM" id="SSF49384">
    <property type="entry name" value="Carbohydrate-binding domain"/>
    <property type="match status" value="1"/>
</dbReference>
<evidence type="ECO:0000313" key="5">
    <source>
        <dbReference type="Proteomes" id="UP001597362"/>
    </source>
</evidence>
<feature type="domain" description="SLH" evidence="3">
    <location>
        <begin position="1502"/>
        <end position="1565"/>
    </location>
</feature>
<dbReference type="PROSITE" id="PS51272">
    <property type="entry name" value="SLH"/>
    <property type="match status" value="3"/>
</dbReference>
<dbReference type="Proteomes" id="UP001597362">
    <property type="component" value="Unassembled WGS sequence"/>
</dbReference>
<dbReference type="SUPFAM" id="SSF53649">
    <property type="entry name" value="Alkaline phosphatase-like"/>
    <property type="match status" value="1"/>
</dbReference>
<evidence type="ECO:0000259" key="3">
    <source>
        <dbReference type="PROSITE" id="PS51272"/>
    </source>
</evidence>
<dbReference type="InterPro" id="IPR051465">
    <property type="entry name" value="Cell_Envelope_Struct_Comp"/>
</dbReference>
<feature type="compositionally biased region" description="Acidic residues" evidence="1">
    <location>
        <begin position="1417"/>
        <end position="1428"/>
    </location>
</feature>
<dbReference type="InterPro" id="IPR002591">
    <property type="entry name" value="Phosphodiest/P_Trfase"/>
</dbReference>
<proteinExistence type="predicted"/>
<dbReference type="InterPro" id="IPR001119">
    <property type="entry name" value="SLH_dom"/>
</dbReference>
<dbReference type="Gene3D" id="2.60.40.680">
    <property type="match status" value="1"/>
</dbReference>
<feature type="signal peptide" evidence="2">
    <location>
        <begin position="1"/>
        <end position="22"/>
    </location>
</feature>
<feature type="domain" description="SLH" evidence="3">
    <location>
        <begin position="1439"/>
        <end position="1501"/>
    </location>
</feature>
<dbReference type="InterPro" id="IPR003343">
    <property type="entry name" value="Big_2"/>
</dbReference>
<dbReference type="Pfam" id="PF02368">
    <property type="entry name" value="Big_2"/>
    <property type="match status" value="2"/>
</dbReference>
<dbReference type="Gene3D" id="2.60.120.200">
    <property type="match status" value="2"/>
</dbReference>
<dbReference type="Pfam" id="PF01663">
    <property type="entry name" value="Phosphodiest"/>
    <property type="match status" value="1"/>
</dbReference>
<dbReference type="SUPFAM" id="SSF49373">
    <property type="entry name" value="Invasin/intimin cell-adhesion fragments"/>
    <property type="match status" value="2"/>
</dbReference>
<keyword evidence="2" id="KW-0732">Signal</keyword>
<comment type="caution">
    <text evidence="4">The sequence shown here is derived from an EMBL/GenBank/DDBJ whole genome shotgun (WGS) entry which is preliminary data.</text>
</comment>
<feature type="domain" description="SLH" evidence="3">
    <location>
        <begin position="1566"/>
        <end position="1618"/>
    </location>
</feature>
<accession>A0ABW4YFG6</accession>
<protein>
    <submittedName>
        <fullName evidence="4">S-layer homology domain-containing protein</fullName>
    </submittedName>
</protein>
<reference evidence="5" key="1">
    <citation type="journal article" date="2019" name="Int. J. Syst. Evol. Microbiol.">
        <title>The Global Catalogue of Microorganisms (GCM) 10K type strain sequencing project: providing services to taxonomists for standard genome sequencing and annotation.</title>
        <authorList>
            <consortium name="The Broad Institute Genomics Platform"/>
            <consortium name="The Broad Institute Genome Sequencing Center for Infectious Disease"/>
            <person name="Wu L."/>
            <person name="Ma J."/>
        </authorList>
    </citation>
    <scope>NUCLEOTIDE SEQUENCE [LARGE SCALE GENOMIC DNA]</scope>
    <source>
        <strain evidence="5">GH52</strain>
    </source>
</reference>
<dbReference type="InterPro" id="IPR008964">
    <property type="entry name" value="Invasin/intimin_cell_adhesion"/>
</dbReference>
<dbReference type="PANTHER" id="PTHR43308">
    <property type="entry name" value="OUTER MEMBRANE PROTEIN ALPHA-RELATED"/>
    <property type="match status" value="1"/>
</dbReference>
<dbReference type="RefSeq" id="WP_377769272.1">
    <property type="nucleotide sequence ID" value="NZ_JBHUHO010000003.1"/>
</dbReference>
<dbReference type="InterPro" id="IPR013320">
    <property type="entry name" value="ConA-like_dom_sf"/>
</dbReference>
<feature type="chain" id="PRO_5046519345" evidence="2">
    <location>
        <begin position="23"/>
        <end position="1618"/>
    </location>
</feature>
<organism evidence="4 5">
    <name type="scientific">Paenibacillus yanchengensis</name>
    <dbReference type="NCBI Taxonomy" id="2035833"/>
    <lineage>
        <taxon>Bacteria</taxon>
        <taxon>Bacillati</taxon>
        <taxon>Bacillota</taxon>
        <taxon>Bacilli</taxon>
        <taxon>Bacillales</taxon>
        <taxon>Paenibacillaceae</taxon>
        <taxon>Paenibacillus</taxon>
    </lineage>
</organism>
<dbReference type="SMART" id="SM00635">
    <property type="entry name" value="BID_2"/>
    <property type="match status" value="2"/>
</dbReference>
<dbReference type="SUPFAM" id="SSF49899">
    <property type="entry name" value="Concanavalin A-like lectins/glucanases"/>
    <property type="match status" value="2"/>
</dbReference>
<dbReference type="PANTHER" id="PTHR43308:SF5">
    <property type="entry name" value="S-LAYER PROTEIN _ PEPTIDOGLYCAN ENDO-BETA-N-ACETYLGLUCOSAMINIDASE"/>
    <property type="match status" value="1"/>
</dbReference>
<dbReference type="Pfam" id="PF13385">
    <property type="entry name" value="Laminin_G_3"/>
    <property type="match status" value="2"/>
</dbReference>
<dbReference type="CDD" id="cd00016">
    <property type="entry name" value="ALP_like"/>
    <property type="match status" value="1"/>
</dbReference>
<dbReference type="Pfam" id="PF00395">
    <property type="entry name" value="SLH"/>
    <property type="match status" value="3"/>
</dbReference>
<keyword evidence="5" id="KW-1185">Reference proteome</keyword>
<dbReference type="Gene3D" id="3.40.720.10">
    <property type="entry name" value="Alkaline Phosphatase, subunit A"/>
    <property type="match status" value="1"/>
</dbReference>
<dbReference type="EMBL" id="JBHUHO010000003">
    <property type="protein sequence ID" value="MFD2114299.1"/>
    <property type="molecule type" value="Genomic_DNA"/>
</dbReference>
<sequence length="1618" mass="178326">MFKRVTSLTTAFLLALTLFPFGYQTGNNANSIIHAAQSIIGEEASEVAETNKFDYALYLPFDTDMKDYSSNPLQVEAKGQPYLETGKVGKGAHLSSKWTWVNGRWDETNYQDYLKLGNPEKLQFGVETDFTIAFWIKSDPVSGDPVIISNKDWSDGNNTGYAIALVGSNLKWNYNTEYGEGTEHQISNVADGNWHHIAISHDRKNGIVDFYKDGSNVSNTSIEVDKGSIDTELSINIGSDGTGDYNQVNTFLLDEFKILKQTVTTEQVATELAAINLLDSKLKDIQIDGKSIENFDPLKYEYEFEYDVESRLDVPQITFEKVNETANVDVIGAEQITVGNNVVKIIVEASGSKTIYTINIRQYASSDYALYLPFDMDMQDYSPNKLEVGTVGNPWVEKGKIGNSVVLDSHWKWLDWQWPDWSYHHYLKLGKPENLQFGDNTDFTIAFWIKSDPVEGDPVIVSNKDWGNGDNRGYAVALVGSSLKWNYKTEYGARADYQITEVADGNWHHIAIVHNRSEGYAHLYKDGEHIEKVSLEGSSGTIDSGLDTNIGSDGTGDYNQVNRFMLDNFKIMRKAISLEDLKRDYEKESAITNADSFQAKLSLIGAKHAVEGTDLRYQLDLRSLYTEQYIDKIDVEISYDPASFEFIEASNAENLKNNKETGTLSLELKGHSTYNNQNELEFAQSTISELKFTVIAEAGTSDITVNNAKFYANSHEIAGELLTKDIQVTIHPKAKSDRNKDGHITISDIVAGKVQGWTTDELKNIAAELTYKPYKRVVVIGIDGVGVSVHQNAPYWDWSGAQKEAVGKRLNIPNIRGIIESGAASYTAQATVPTSSSPNWGSMLNGVGYEKHRIDNDMTTIYRYKEDWAYPSILKKLRDELPSSKLAVFATWKNIIYGHYEPSVGVENYSGIDSDDKTIELFEEYVKAGKAYDSSLMFFQLDAMDGVGHSKGFYTKEYYEELTNMDKQVGKIYDTLKVNELLEDTLIVLVTDHGGGEEKEDGTLGRERDHGQNTVLAKTVFVAANGRTVENDSKTGEEKILTGGATRDLPATILTALGFDAKHGDAQVIDGMFMPQAKLNKEDMPDLILSKVYDNKKEKVTSLEVMVDGIEKAGAYIEALDILIDTQSMKVDSIELMDGIELLHEDRSNGKVHLVLMANEAIVANEPMIKLNVLAEDSENVEITQAMFATAAKREVMPNLKVVDENQPGEVEVKSITVTSVNDVKEITTKGGTLQLTANVAPDNATKKEVKWTVSDTDLATISADGKLTAKANGTITVTATATDGSNVAGKLVIVISGQEQVSEDVKVTEVVISSANDVKEITTKDGTLQLTANVTPNNATKKEVKWTVSDTNRATISADGKLTAKSNGTVTVTATATDGSNVAGKLVIVISGQSTSSNGGGGAYPPYNPEVKPTPIEEDTDDKDGENETPTKPTDPELPMPEFSDLAGHWAQEAIMQAVQKGMIKGYTNLTIKPNAVVTREEFVVMLMRTLQVEKQVTTKATQFTDAKEISDWSKDAIAEAVQLGIVNGYTDGSFRPKAEISRAEMAKLIVQALQLSDVTVDHVTTPFADDKEIADWAKPYVAIAAQYELIKGKGQNQFVPNVAATRAEAIVMLLRM</sequence>
<dbReference type="InterPro" id="IPR017850">
    <property type="entry name" value="Alkaline_phosphatase_core_sf"/>
</dbReference>
<evidence type="ECO:0000256" key="1">
    <source>
        <dbReference type="SAM" id="MobiDB-lite"/>
    </source>
</evidence>
<evidence type="ECO:0000313" key="4">
    <source>
        <dbReference type="EMBL" id="MFD2114299.1"/>
    </source>
</evidence>
<name>A0ABW4YFG6_9BACL</name>
<dbReference type="Gene3D" id="2.60.40.1080">
    <property type="match status" value="2"/>
</dbReference>
<feature type="region of interest" description="Disordered" evidence="1">
    <location>
        <begin position="1395"/>
        <end position="1441"/>
    </location>
</feature>
<gene>
    <name evidence="4" type="ORF">ACFSJH_00840</name>
</gene>